<evidence type="ECO:0000313" key="1">
    <source>
        <dbReference type="EMBL" id="MDO5987350.1"/>
    </source>
</evidence>
<sequence length="391" mass="44333">MGRLIYIYIGVFSLISLCVLGCTDPFQLETESFEDVLVIEATITDEFKRQEIKISRTSLLESDMQIFENNANVRIEASNGNVYRFSETQNGLYHSNVLFQAVEGISYKLLITTAIGREYVSDDEFLPPKAEIENLYGEVVNLNGEIGIQVLVDSNEDLGEANFFRYEYEETYKIIAPNFSFFDATLIGDVITLVPRDPSKQTCYSTNYSGDIILTSVSSLAENRISKFPIRLIPIKSSIIRERYSILVKQYVQSVNANTYYKILKDLNSDEEGVFIDNQPGFIKGNISSKQSINEKVIGFFDVSSVTSKRIYFNYLDFNLELPPYLFACDFLELDSAMTDPINERLILIGSFRDGYKYVSGNDGGVFTIVNQECGDCTTFSSNIKPTFWID</sequence>
<keyword evidence="2" id="KW-1185">Reference proteome</keyword>
<dbReference type="EMBL" id="JAUOEM010000002">
    <property type="protein sequence ID" value="MDO5987350.1"/>
    <property type="molecule type" value="Genomic_DNA"/>
</dbReference>
<gene>
    <name evidence="1" type="ORF">Q4Q39_08075</name>
</gene>
<accession>A0ABT8X0A0</accession>
<dbReference type="InterPro" id="IPR025345">
    <property type="entry name" value="DUF4249"/>
</dbReference>
<evidence type="ECO:0000313" key="2">
    <source>
        <dbReference type="Proteomes" id="UP001176891"/>
    </source>
</evidence>
<protein>
    <submittedName>
        <fullName evidence="1">DUF4249 domain-containing protein</fullName>
    </submittedName>
</protein>
<reference evidence="1" key="1">
    <citation type="submission" date="2023-07" db="EMBL/GenBank/DDBJ databases">
        <title>Two novel species in the genus Flavivirga.</title>
        <authorList>
            <person name="Kwon K."/>
        </authorList>
    </citation>
    <scope>NUCLEOTIDE SEQUENCE</scope>
    <source>
        <strain evidence="1">KACC 14157</strain>
    </source>
</reference>
<name>A0ABT8X0A0_9FLAO</name>
<dbReference type="RefSeq" id="WP_303281900.1">
    <property type="nucleotide sequence ID" value="NZ_BAABCZ010000005.1"/>
</dbReference>
<proteinExistence type="predicted"/>
<organism evidence="1 2">
    <name type="scientific">Flavivirga amylovorans</name>
    <dbReference type="NCBI Taxonomy" id="870486"/>
    <lineage>
        <taxon>Bacteria</taxon>
        <taxon>Pseudomonadati</taxon>
        <taxon>Bacteroidota</taxon>
        <taxon>Flavobacteriia</taxon>
        <taxon>Flavobacteriales</taxon>
        <taxon>Flavobacteriaceae</taxon>
        <taxon>Flavivirga</taxon>
    </lineage>
</organism>
<dbReference type="Pfam" id="PF14054">
    <property type="entry name" value="DUF4249"/>
    <property type="match status" value="1"/>
</dbReference>
<comment type="caution">
    <text evidence="1">The sequence shown here is derived from an EMBL/GenBank/DDBJ whole genome shotgun (WGS) entry which is preliminary data.</text>
</comment>
<dbReference type="Proteomes" id="UP001176891">
    <property type="component" value="Unassembled WGS sequence"/>
</dbReference>